<gene>
    <name evidence="3" type="ORF">DES51_101276</name>
</gene>
<comment type="caution">
    <text evidence="3">The sequence shown here is derived from an EMBL/GenBank/DDBJ whole genome shotgun (WGS) entry which is preliminary data.</text>
</comment>
<name>A0A318KUT0_9FIRM</name>
<dbReference type="Proteomes" id="UP000247612">
    <property type="component" value="Unassembled WGS sequence"/>
</dbReference>
<sequence>MLKHGILGLLNYGDMSGYEIREVFKDSLNYFWTAQTSQIYRELGVLEKNGWIVKQTIEQDGKPNKNICSITDEGRQELQHWLATSKIDMDMHSSVLMKTFFMGELPIFESIEFFKQLNEEYRAMLENLQQTNASISTYQEMIPDKKNALFWQMTSDFGKRMMQLQIDWTEDCIQRLEKLADEK</sequence>
<evidence type="ECO:0000259" key="2">
    <source>
        <dbReference type="Pfam" id="PF10400"/>
    </source>
</evidence>
<dbReference type="InterPro" id="IPR005149">
    <property type="entry name" value="Tscrpt_reg_PadR_N"/>
</dbReference>
<accession>A0A318KUT0</accession>
<protein>
    <submittedName>
        <fullName evidence="3">PadR family transcriptional regulator</fullName>
    </submittedName>
</protein>
<dbReference type="PANTHER" id="PTHR43252">
    <property type="entry name" value="TRANSCRIPTIONAL REGULATOR YQJI"/>
    <property type="match status" value="1"/>
</dbReference>
<dbReference type="STRING" id="1034346.GCA_000313565_00272"/>
<evidence type="ECO:0000313" key="4">
    <source>
        <dbReference type="Proteomes" id="UP000247612"/>
    </source>
</evidence>
<dbReference type="InterPro" id="IPR036390">
    <property type="entry name" value="WH_DNA-bd_sf"/>
</dbReference>
<keyword evidence="4" id="KW-1185">Reference proteome</keyword>
<dbReference type="InterPro" id="IPR018309">
    <property type="entry name" value="Tscrpt_reg_PadR_C"/>
</dbReference>
<dbReference type="Pfam" id="PF03551">
    <property type="entry name" value="PadR"/>
    <property type="match status" value="1"/>
</dbReference>
<feature type="domain" description="Transcription regulator PadR N-terminal" evidence="1">
    <location>
        <begin position="6"/>
        <end position="79"/>
    </location>
</feature>
<dbReference type="Pfam" id="PF10400">
    <property type="entry name" value="Vir_act_alpha_C"/>
    <property type="match status" value="1"/>
</dbReference>
<organism evidence="3 4">
    <name type="scientific">Dielma fastidiosa</name>
    <dbReference type="NCBI Taxonomy" id="1034346"/>
    <lineage>
        <taxon>Bacteria</taxon>
        <taxon>Bacillati</taxon>
        <taxon>Bacillota</taxon>
        <taxon>Erysipelotrichia</taxon>
        <taxon>Erysipelotrichales</taxon>
        <taxon>Erysipelotrichaceae</taxon>
        <taxon>Dielma</taxon>
    </lineage>
</organism>
<dbReference type="Gene3D" id="1.10.10.10">
    <property type="entry name" value="Winged helix-like DNA-binding domain superfamily/Winged helix DNA-binding domain"/>
    <property type="match status" value="1"/>
</dbReference>
<dbReference type="AlphaFoldDB" id="A0A318KUT0"/>
<proteinExistence type="predicted"/>
<dbReference type="SUPFAM" id="SSF46785">
    <property type="entry name" value="Winged helix' DNA-binding domain"/>
    <property type="match status" value="1"/>
</dbReference>
<evidence type="ECO:0000259" key="1">
    <source>
        <dbReference type="Pfam" id="PF03551"/>
    </source>
</evidence>
<reference evidence="3 4" key="1">
    <citation type="submission" date="2018-05" db="EMBL/GenBank/DDBJ databases">
        <title>Genomic Encyclopedia of Type Strains, Phase IV (KMG-IV): sequencing the most valuable type-strain genomes for metagenomic binning, comparative biology and taxonomic classification.</title>
        <authorList>
            <person name="Goeker M."/>
        </authorList>
    </citation>
    <scope>NUCLEOTIDE SEQUENCE [LARGE SCALE GENOMIC DNA]</scope>
    <source>
        <strain evidence="3 4">JC118</strain>
    </source>
</reference>
<dbReference type="InterPro" id="IPR036388">
    <property type="entry name" value="WH-like_DNA-bd_sf"/>
</dbReference>
<dbReference type="OrthoDB" id="8595425at2"/>
<dbReference type="Gene3D" id="6.10.140.190">
    <property type="match status" value="1"/>
</dbReference>
<evidence type="ECO:0000313" key="3">
    <source>
        <dbReference type="EMBL" id="PXX81664.1"/>
    </source>
</evidence>
<dbReference type="PANTHER" id="PTHR43252:SF6">
    <property type="entry name" value="NEGATIVE TRANSCRIPTION REGULATOR PADR"/>
    <property type="match status" value="1"/>
</dbReference>
<feature type="domain" description="Transcription regulator PadR C-terminal" evidence="2">
    <location>
        <begin position="95"/>
        <end position="177"/>
    </location>
</feature>
<dbReference type="EMBL" id="QJKH01000001">
    <property type="protein sequence ID" value="PXX81664.1"/>
    <property type="molecule type" value="Genomic_DNA"/>
</dbReference>
<dbReference type="RefSeq" id="WP_022936581.1">
    <property type="nucleotide sequence ID" value="NZ_CABKRQ010000001.1"/>
</dbReference>